<dbReference type="Gene3D" id="3.40.1190.20">
    <property type="match status" value="1"/>
</dbReference>
<dbReference type="InterPro" id="IPR004399">
    <property type="entry name" value="HMP/HMP-P_kinase_dom"/>
</dbReference>
<dbReference type="RefSeq" id="WP_209848001.1">
    <property type="nucleotide sequence ID" value="NZ_CBCRVE010000003.1"/>
</dbReference>
<dbReference type="SUPFAM" id="SSF53613">
    <property type="entry name" value="Ribokinase-like"/>
    <property type="match status" value="1"/>
</dbReference>
<evidence type="ECO:0000256" key="5">
    <source>
        <dbReference type="ARBA" id="ARBA00012135"/>
    </source>
</evidence>
<comment type="catalytic activity">
    <reaction evidence="2">
        <text>4-amino-2-methyl-5-(phosphooxymethyl)pyrimidine + ATP = 4-amino-2-methyl-5-(diphosphooxymethyl)pyrimidine + ADP</text>
        <dbReference type="Rhea" id="RHEA:19893"/>
        <dbReference type="ChEBI" id="CHEBI:30616"/>
        <dbReference type="ChEBI" id="CHEBI:57841"/>
        <dbReference type="ChEBI" id="CHEBI:58354"/>
        <dbReference type="ChEBI" id="CHEBI:456216"/>
        <dbReference type="EC" id="2.7.4.7"/>
    </reaction>
</comment>
<dbReference type="EC" id="2.7.4.7" evidence="6"/>
<dbReference type="InterPro" id="IPR029056">
    <property type="entry name" value="Ribokinase-like"/>
</dbReference>
<dbReference type="InterPro" id="IPR013749">
    <property type="entry name" value="PM/HMP-P_kinase-1"/>
</dbReference>
<accession>A0ABS4H3V9</accession>
<sequence length="279" mass="29374">MTIYKALTIAGSDSGGGAGIQADLKTFQELKVFGMSAITAVTAQNTLGVQGVYPLPAKAVIQQIESVGADLGVDALKTGMLYSAEIIEAVAGSIQSFGWENVVVDPVMIAKGGASLLQNEAVHALIDHLLPLTKVVTPNIPEAEVLTGMSIRTLEDQQEAAERLAAYGAKYVVIKGGHSEASDEVVDVLYDGRTFSYYTGYRVDTPHTHGTGCTFAAAITAELAKGNSVPDAVQTAKKFIQAAIEDTLGIGGGHGPTNHWAYGQRLAKQQSRVTRGERE</sequence>
<name>A0ABS4H3V9_9BACL</name>
<evidence type="ECO:0000256" key="7">
    <source>
        <dbReference type="ARBA" id="ARBA00019161"/>
    </source>
</evidence>
<comment type="pathway">
    <text evidence="9">Cofactor biosynthesis; thiamine diphosphate biosynthesis; 4-amino-2-methyl-5-diphosphomethylpyrimidine from 5-amino-1-(5-phospho-D-ribosyl)imidazole: step 2/3.</text>
</comment>
<keyword evidence="13" id="KW-0808">Transferase</keyword>
<evidence type="ECO:0000259" key="12">
    <source>
        <dbReference type="Pfam" id="PF08543"/>
    </source>
</evidence>
<evidence type="ECO:0000256" key="2">
    <source>
        <dbReference type="ARBA" id="ARBA00000565"/>
    </source>
</evidence>
<evidence type="ECO:0000256" key="8">
    <source>
        <dbReference type="ARBA" id="ARBA00022977"/>
    </source>
</evidence>
<evidence type="ECO:0000313" key="13">
    <source>
        <dbReference type="EMBL" id="MBP1936805.1"/>
    </source>
</evidence>
<dbReference type="GO" id="GO:0008902">
    <property type="term" value="F:hydroxymethylpyrimidine kinase activity"/>
    <property type="evidence" value="ECO:0007669"/>
    <property type="project" value="UniProtKB-EC"/>
</dbReference>
<dbReference type="GO" id="GO:0008972">
    <property type="term" value="F:phosphomethylpyrimidine kinase activity"/>
    <property type="evidence" value="ECO:0007669"/>
    <property type="project" value="UniProtKB-EC"/>
</dbReference>
<dbReference type="PANTHER" id="PTHR20858:SF17">
    <property type="entry name" value="HYDROXYMETHYLPYRIMIDINE_PHOSPHOMETHYLPYRIMIDINE KINASE THI20-RELATED"/>
    <property type="match status" value="1"/>
</dbReference>
<keyword evidence="14" id="KW-1185">Reference proteome</keyword>
<proteinExistence type="inferred from homology"/>
<protein>
    <recommendedName>
        <fullName evidence="7">Hydroxymethylpyrimidine/phosphomethylpyrimidine kinase</fullName>
        <ecNumber evidence="5">2.7.1.49</ecNumber>
        <ecNumber evidence="6">2.7.4.7</ecNumber>
    </recommendedName>
    <alternativeName>
        <fullName evidence="10">Hydroxymethylpyrimidine kinase</fullName>
    </alternativeName>
    <alternativeName>
        <fullName evidence="11">Hydroxymethylpyrimidine phosphate kinase</fullName>
    </alternativeName>
</protein>
<gene>
    <name evidence="13" type="ORF">J2Z20_001686</name>
</gene>
<reference evidence="13 14" key="1">
    <citation type="submission" date="2021-03" db="EMBL/GenBank/DDBJ databases">
        <title>Genomic Encyclopedia of Type Strains, Phase IV (KMG-IV): sequencing the most valuable type-strain genomes for metagenomic binning, comparative biology and taxonomic classification.</title>
        <authorList>
            <person name="Goeker M."/>
        </authorList>
    </citation>
    <scope>NUCLEOTIDE SEQUENCE [LARGE SCALE GENOMIC DNA]</scope>
    <source>
        <strain evidence="13 14">DSM 23491</strain>
    </source>
</reference>
<evidence type="ECO:0000256" key="10">
    <source>
        <dbReference type="ARBA" id="ARBA00042102"/>
    </source>
</evidence>
<evidence type="ECO:0000256" key="9">
    <source>
        <dbReference type="ARBA" id="ARBA00037917"/>
    </source>
</evidence>
<evidence type="ECO:0000256" key="3">
    <source>
        <dbReference type="ARBA" id="ARBA00004769"/>
    </source>
</evidence>
<comment type="catalytic activity">
    <reaction evidence="1">
        <text>4-amino-5-hydroxymethyl-2-methylpyrimidine + ATP = 4-amino-2-methyl-5-(phosphooxymethyl)pyrimidine + ADP + H(+)</text>
        <dbReference type="Rhea" id="RHEA:23096"/>
        <dbReference type="ChEBI" id="CHEBI:15378"/>
        <dbReference type="ChEBI" id="CHEBI:16892"/>
        <dbReference type="ChEBI" id="CHEBI:30616"/>
        <dbReference type="ChEBI" id="CHEBI:58354"/>
        <dbReference type="ChEBI" id="CHEBI:456216"/>
        <dbReference type="EC" id="2.7.1.49"/>
    </reaction>
</comment>
<evidence type="ECO:0000256" key="11">
    <source>
        <dbReference type="ARBA" id="ARBA00043176"/>
    </source>
</evidence>
<dbReference type="Pfam" id="PF08543">
    <property type="entry name" value="Phos_pyr_kin"/>
    <property type="match status" value="1"/>
</dbReference>
<keyword evidence="13" id="KW-0418">Kinase</keyword>
<evidence type="ECO:0000256" key="4">
    <source>
        <dbReference type="ARBA" id="ARBA00009879"/>
    </source>
</evidence>
<dbReference type="PANTHER" id="PTHR20858">
    <property type="entry name" value="PHOSPHOMETHYLPYRIMIDINE KINASE"/>
    <property type="match status" value="1"/>
</dbReference>
<evidence type="ECO:0000256" key="6">
    <source>
        <dbReference type="ARBA" id="ARBA00012963"/>
    </source>
</evidence>
<dbReference type="EC" id="2.7.1.49" evidence="5"/>
<comment type="similarity">
    <text evidence="4">Belongs to the ThiD family.</text>
</comment>
<keyword evidence="8" id="KW-0784">Thiamine biosynthesis</keyword>
<comment type="pathway">
    <text evidence="3">Cofactor biosynthesis; thiamine diphosphate biosynthesis; 4-amino-2-methyl-5-diphosphomethylpyrimidine from 5-amino-1-(5-phospho-D-ribosyl)imidazole: step 3/3.</text>
</comment>
<feature type="domain" description="Pyridoxamine kinase/Phosphomethylpyrimidine kinase" evidence="12">
    <location>
        <begin position="13"/>
        <end position="258"/>
    </location>
</feature>
<evidence type="ECO:0000256" key="1">
    <source>
        <dbReference type="ARBA" id="ARBA00000151"/>
    </source>
</evidence>
<evidence type="ECO:0000313" key="14">
    <source>
        <dbReference type="Proteomes" id="UP001519273"/>
    </source>
</evidence>
<dbReference type="EMBL" id="JAGGKP010000002">
    <property type="protein sequence ID" value="MBP1936805.1"/>
    <property type="molecule type" value="Genomic_DNA"/>
</dbReference>
<dbReference type="CDD" id="cd01169">
    <property type="entry name" value="HMPP_kinase"/>
    <property type="match status" value="1"/>
</dbReference>
<comment type="caution">
    <text evidence="13">The sequence shown here is derived from an EMBL/GenBank/DDBJ whole genome shotgun (WGS) entry which is preliminary data.</text>
</comment>
<dbReference type="Proteomes" id="UP001519273">
    <property type="component" value="Unassembled WGS sequence"/>
</dbReference>
<organism evidence="13 14">
    <name type="scientific">Paenibacillus sediminis</name>
    <dbReference type="NCBI Taxonomy" id="664909"/>
    <lineage>
        <taxon>Bacteria</taxon>
        <taxon>Bacillati</taxon>
        <taxon>Bacillota</taxon>
        <taxon>Bacilli</taxon>
        <taxon>Bacillales</taxon>
        <taxon>Paenibacillaceae</taxon>
        <taxon>Paenibacillus</taxon>
    </lineage>
</organism>
<dbReference type="NCBIfam" id="TIGR00097">
    <property type="entry name" value="HMP-P_kinase"/>
    <property type="match status" value="1"/>
</dbReference>